<dbReference type="Gene3D" id="3.30.530.20">
    <property type="match status" value="1"/>
</dbReference>
<proteinExistence type="predicted"/>
<reference evidence="1 2" key="1">
    <citation type="submission" date="2020-03" db="EMBL/GenBank/DDBJ databases">
        <title>Nocardioides sp. nov., isolated from fish.</title>
        <authorList>
            <person name="Hyun D.-W."/>
            <person name="Bae J.-W."/>
        </authorList>
    </citation>
    <scope>NUCLEOTIDE SEQUENCE [LARGE SCALE GENOMIC DNA]</scope>
    <source>
        <strain evidence="1 2">HDW12A</strain>
    </source>
</reference>
<sequence>MPRRFRATVDLPVGCDVAFDYLGDPRNRPEWQSSLLSVTLAERGAEPRLGQKWRETTMVGVRPRMEITRFERPHAWAEVGSWRGISATLSLDFEERSTGCRVVAEGEVTGRGPYAAPAALAARLAGVAIGADLRKAGRILARRL</sequence>
<dbReference type="Pfam" id="PF10604">
    <property type="entry name" value="Polyketide_cyc2"/>
    <property type="match status" value="1"/>
</dbReference>
<organism evidence="1 2">
    <name type="scientific">Nocardioides piscis</name>
    <dbReference type="NCBI Taxonomy" id="2714938"/>
    <lineage>
        <taxon>Bacteria</taxon>
        <taxon>Bacillati</taxon>
        <taxon>Actinomycetota</taxon>
        <taxon>Actinomycetes</taxon>
        <taxon>Propionibacteriales</taxon>
        <taxon>Nocardioidaceae</taxon>
        <taxon>Nocardioides</taxon>
    </lineage>
</organism>
<dbReference type="Proteomes" id="UP000502035">
    <property type="component" value="Chromosome"/>
</dbReference>
<name>A0A6G7YED4_9ACTN</name>
<dbReference type="AlphaFoldDB" id="A0A6G7YED4"/>
<evidence type="ECO:0000313" key="1">
    <source>
        <dbReference type="EMBL" id="QIK75165.1"/>
    </source>
</evidence>
<keyword evidence="2" id="KW-1185">Reference proteome</keyword>
<dbReference type="InterPro" id="IPR019587">
    <property type="entry name" value="Polyketide_cyclase/dehydratase"/>
</dbReference>
<evidence type="ECO:0000313" key="2">
    <source>
        <dbReference type="Proteomes" id="UP000502035"/>
    </source>
</evidence>
<accession>A0A6G7YED4</accession>
<dbReference type="InterPro" id="IPR023393">
    <property type="entry name" value="START-like_dom_sf"/>
</dbReference>
<dbReference type="SUPFAM" id="SSF55961">
    <property type="entry name" value="Bet v1-like"/>
    <property type="match status" value="1"/>
</dbReference>
<dbReference type="EMBL" id="CP049866">
    <property type="protein sequence ID" value="QIK75165.1"/>
    <property type="molecule type" value="Genomic_DNA"/>
</dbReference>
<gene>
    <name evidence="1" type="ORF">G7071_06740</name>
</gene>
<dbReference type="RefSeq" id="WP_166316504.1">
    <property type="nucleotide sequence ID" value="NZ_CP049866.1"/>
</dbReference>
<dbReference type="KEGG" id="npi:G7071_06740"/>
<protein>
    <submittedName>
        <fullName evidence="1">SRPBCC family protein</fullName>
    </submittedName>
</protein>